<keyword evidence="1" id="KW-0863">Zinc-finger</keyword>
<sequence>MVINKLEKEKVDFHTFTRREDKIKKIVLKAAPGLDLEDLKEELEFEGVEVVSIINLRSRSENVESHSYQLCVKKETNLRDVYKIRHVQNTRVKWETYAKKNKITQCYRCQQFGHSQANCHKQPNCVKCAGKHLTPNCRLPRNIKNDVKCINCCGNHTANFSQCPVYLEHLEKSDEMKNKNTKKPHKAVNKIISSEKPYSQVTAGPRQENHQNRPVYEGKSQEMNEMAQIAQELREINKICNLGKIIHLLKEMKKELMQATSFADHAQIIMKYEELYQK</sequence>
<reference evidence="3" key="1">
    <citation type="submission" date="2022-01" db="EMBL/GenBank/DDBJ databases">
        <authorList>
            <person name="King R."/>
        </authorList>
    </citation>
    <scope>NUCLEOTIDE SEQUENCE</scope>
</reference>
<name>A0A9P0GIF8_9CUCU</name>
<keyword evidence="4" id="KW-1185">Reference proteome</keyword>
<keyword evidence="1" id="KW-0479">Metal-binding</keyword>
<dbReference type="PROSITE" id="PS50158">
    <property type="entry name" value="ZF_CCHC"/>
    <property type="match status" value="1"/>
</dbReference>
<dbReference type="GO" id="GO:0008270">
    <property type="term" value="F:zinc ion binding"/>
    <property type="evidence" value="ECO:0007669"/>
    <property type="project" value="UniProtKB-KW"/>
</dbReference>
<dbReference type="EMBL" id="OV651820">
    <property type="protein sequence ID" value="CAH1114814.1"/>
    <property type="molecule type" value="Genomic_DNA"/>
</dbReference>
<evidence type="ECO:0000256" key="1">
    <source>
        <dbReference type="PROSITE-ProRule" id="PRU00047"/>
    </source>
</evidence>
<accession>A0A9P0GIF8</accession>
<dbReference type="OrthoDB" id="6782961at2759"/>
<evidence type="ECO:0000259" key="2">
    <source>
        <dbReference type="PROSITE" id="PS50158"/>
    </source>
</evidence>
<gene>
    <name evidence="3" type="ORF">PSYICH_LOCUS14325</name>
</gene>
<dbReference type="InterPro" id="IPR001878">
    <property type="entry name" value="Znf_CCHC"/>
</dbReference>
<feature type="domain" description="CCHC-type" evidence="2">
    <location>
        <begin position="106"/>
        <end position="119"/>
    </location>
</feature>
<keyword evidence="1" id="KW-0862">Zinc</keyword>
<organism evidence="3 4">
    <name type="scientific">Psylliodes chrysocephalus</name>
    <dbReference type="NCBI Taxonomy" id="3402493"/>
    <lineage>
        <taxon>Eukaryota</taxon>
        <taxon>Metazoa</taxon>
        <taxon>Ecdysozoa</taxon>
        <taxon>Arthropoda</taxon>
        <taxon>Hexapoda</taxon>
        <taxon>Insecta</taxon>
        <taxon>Pterygota</taxon>
        <taxon>Neoptera</taxon>
        <taxon>Endopterygota</taxon>
        <taxon>Coleoptera</taxon>
        <taxon>Polyphaga</taxon>
        <taxon>Cucujiformia</taxon>
        <taxon>Chrysomeloidea</taxon>
        <taxon>Chrysomelidae</taxon>
        <taxon>Galerucinae</taxon>
        <taxon>Alticini</taxon>
        <taxon>Psylliodes</taxon>
    </lineage>
</organism>
<dbReference type="AlphaFoldDB" id="A0A9P0GIF8"/>
<dbReference type="Proteomes" id="UP001153636">
    <property type="component" value="Chromosome 8"/>
</dbReference>
<evidence type="ECO:0000313" key="3">
    <source>
        <dbReference type="EMBL" id="CAH1114814.1"/>
    </source>
</evidence>
<protein>
    <recommendedName>
        <fullName evidence="2">CCHC-type domain-containing protein</fullName>
    </recommendedName>
</protein>
<dbReference type="GO" id="GO:0003676">
    <property type="term" value="F:nucleic acid binding"/>
    <property type="evidence" value="ECO:0007669"/>
    <property type="project" value="InterPro"/>
</dbReference>
<proteinExistence type="predicted"/>
<evidence type="ECO:0000313" key="4">
    <source>
        <dbReference type="Proteomes" id="UP001153636"/>
    </source>
</evidence>